<dbReference type="Pfam" id="PF01206">
    <property type="entry name" value="TusA"/>
    <property type="match status" value="1"/>
</dbReference>
<dbReference type="InterPro" id="IPR036868">
    <property type="entry name" value="TusA-like_sf"/>
</dbReference>
<dbReference type="InterPro" id="IPR019870">
    <property type="entry name" value="Se_metab_YedF"/>
</dbReference>
<name>A0A831UEE0_GEOME</name>
<protein>
    <submittedName>
        <fullName evidence="3">Sulfurtransferase-like selenium metabolism protein YedF</fullName>
    </submittedName>
</protein>
<evidence type="ECO:0000259" key="2">
    <source>
        <dbReference type="Pfam" id="PF01206"/>
    </source>
</evidence>
<dbReference type="GO" id="GO:0016740">
    <property type="term" value="F:transferase activity"/>
    <property type="evidence" value="ECO:0007669"/>
    <property type="project" value="UniProtKB-KW"/>
</dbReference>
<dbReference type="EMBL" id="DSOV01000068">
    <property type="protein sequence ID" value="HEN43577.1"/>
    <property type="molecule type" value="Genomic_DNA"/>
</dbReference>
<dbReference type="InterPro" id="IPR027396">
    <property type="entry name" value="DsrEFH-like"/>
</dbReference>
<keyword evidence="3" id="KW-0808">Transferase</keyword>
<proteinExistence type="inferred from homology"/>
<dbReference type="NCBIfam" id="TIGR03527">
    <property type="entry name" value="selenium_YedF"/>
    <property type="match status" value="1"/>
</dbReference>
<dbReference type="PANTHER" id="PTHR33279:SF6">
    <property type="entry name" value="SULFUR CARRIER PROTEIN YEDF-RELATED"/>
    <property type="match status" value="1"/>
</dbReference>
<evidence type="ECO:0000313" key="3">
    <source>
        <dbReference type="EMBL" id="HEN43577.1"/>
    </source>
</evidence>
<dbReference type="SUPFAM" id="SSF64307">
    <property type="entry name" value="SirA-like"/>
    <property type="match status" value="1"/>
</dbReference>
<sequence>MKIVDCRNMACPAPVVTTKRALEEAGGEAVRVLVDPGAPRENVTRFAANRGFTVAESETDGGFALTITPSGSTAAEPVRTVTGKGGATVMLVASDRLGDGPEELGRLLMKNFIITLLDLTELPDRMLFVNTGVLLTTEGSEVLEALESLGNRGVEVLSCGVCLDFFHRKEKLAAGSVTNMFTIAESLMAAGSVIRL</sequence>
<dbReference type="PANTHER" id="PTHR33279">
    <property type="entry name" value="SULFUR CARRIER PROTEIN YEDF-RELATED"/>
    <property type="match status" value="1"/>
</dbReference>
<comment type="caution">
    <text evidence="3">The sequence shown here is derived from an EMBL/GenBank/DDBJ whole genome shotgun (WGS) entry which is preliminary data.</text>
</comment>
<dbReference type="AlphaFoldDB" id="A0A831UEE0"/>
<accession>A0A831UEE0</accession>
<gene>
    <name evidence="3" type="primary">yedF</name>
    <name evidence="3" type="ORF">ENQ87_14635</name>
</gene>
<dbReference type="InterPro" id="IPR001455">
    <property type="entry name" value="TusA-like"/>
</dbReference>
<dbReference type="SUPFAM" id="SSF75169">
    <property type="entry name" value="DsrEFH-like"/>
    <property type="match status" value="1"/>
</dbReference>
<feature type="domain" description="UPF0033" evidence="2">
    <location>
        <begin position="3"/>
        <end position="68"/>
    </location>
</feature>
<dbReference type="CDD" id="cd03421">
    <property type="entry name" value="SirA_like_N"/>
    <property type="match status" value="1"/>
</dbReference>
<reference evidence="3" key="1">
    <citation type="journal article" date="2020" name="mSystems">
        <title>Genome- and Community-Level Interaction Insights into Carbon Utilization and Element Cycling Functions of Hydrothermarchaeota in Hydrothermal Sediment.</title>
        <authorList>
            <person name="Zhou Z."/>
            <person name="Liu Y."/>
            <person name="Xu W."/>
            <person name="Pan J."/>
            <person name="Luo Z.H."/>
            <person name="Li M."/>
        </authorList>
    </citation>
    <scope>NUCLEOTIDE SEQUENCE [LARGE SCALE GENOMIC DNA]</scope>
    <source>
        <strain evidence="3">SpSt-349</strain>
    </source>
</reference>
<evidence type="ECO:0000256" key="1">
    <source>
        <dbReference type="ARBA" id="ARBA00008984"/>
    </source>
</evidence>
<comment type="similarity">
    <text evidence="1">Belongs to the sulfur carrier protein TusA family.</text>
</comment>
<dbReference type="Gene3D" id="3.30.110.40">
    <property type="entry name" value="TusA-like domain"/>
    <property type="match status" value="1"/>
</dbReference>
<organism evidence="3">
    <name type="scientific">Geobacter metallireducens</name>
    <dbReference type="NCBI Taxonomy" id="28232"/>
    <lineage>
        <taxon>Bacteria</taxon>
        <taxon>Pseudomonadati</taxon>
        <taxon>Thermodesulfobacteriota</taxon>
        <taxon>Desulfuromonadia</taxon>
        <taxon>Geobacterales</taxon>
        <taxon>Geobacteraceae</taxon>
        <taxon>Geobacter</taxon>
    </lineage>
</organism>